<feature type="domain" description="VTT" evidence="8">
    <location>
        <begin position="20"/>
        <end position="145"/>
    </location>
</feature>
<dbReference type="Proteomes" id="UP000095329">
    <property type="component" value="Unassembled WGS sequence"/>
</dbReference>
<keyword evidence="10" id="KW-1185">Reference proteome</keyword>
<organism evidence="9 10">
    <name type="scientific">Streptomyces thermolilacinus SPC6</name>
    <dbReference type="NCBI Taxonomy" id="1306406"/>
    <lineage>
        <taxon>Bacteria</taxon>
        <taxon>Bacillati</taxon>
        <taxon>Actinomycetota</taxon>
        <taxon>Actinomycetes</taxon>
        <taxon>Kitasatosporales</taxon>
        <taxon>Streptomycetaceae</taxon>
        <taxon>Streptomyces</taxon>
    </lineage>
</organism>
<dbReference type="Pfam" id="PF09335">
    <property type="entry name" value="VTT_dom"/>
    <property type="match status" value="1"/>
</dbReference>
<comment type="similarity">
    <text evidence="2 7">Belongs to the DedA family.</text>
</comment>
<feature type="transmembrane region" description="Helical" evidence="7">
    <location>
        <begin position="125"/>
        <end position="145"/>
    </location>
</feature>
<evidence type="ECO:0000259" key="8">
    <source>
        <dbReference type="Pfam" id="PF09335"/>
    </source>
</evidence>
<evidence type="ECO:0000256" key="7">
    <source>
        <dbReference type="RuleBase" id="RU367016"/>
    </source>
</evidence>
<comment type="caution">
    <text evidence="7">Lacks conserved residue(s) required for the propagation of feature annotation.</text>
</comment>
<dbReference type="InterPro" id="IPR032818">
    <property type="entry name" value="DedA-like"/>
</dbReference>
<evidence type="ECO:0000256" key="2">
    <source>
        <dbReference type="ARBA" id="ARBA00010792"/>
    </source>
</evidence>
<keyword evidence="4 7" id="KW-0812">Transmembrane</keyword>
<dbReference type="InterPro" id="IPR032816">
    <property type="entry name" value="VTT_dom"/>
</dbReference>
<feature type="transmembrane region" description="Helical" evidence="7">
    <location>
        <begin position="43"/>
        <end position="62"/>
    </location>
</feature>
<comment type="caution">
    <text evidence="9">The sequence shown here is derived from an EMBL/GenBank/DDBJ whole genome shotgun (WGS) entry which is preliminary data.</text>
</comment>
<evidence type="ECO:0000313" key="10">
    <source>
        <dbReference type="Proteomes" id="UP000095329"/>
    </source>
</evidence>
<dbReference type="eggNOG" id="COG0586">
    <property type="taxonomic scope" value="Bacteria"/>
</dbReference>
<evidence type="ECO:0000256" key="1">
    <source>
        <dbReference type="ARBA" id="ARBA00004651"/>
    </source>
</evidence>
<protein>
    <recommendedName>
        <fullName evidence="8">VTT domain-containing protein</fullName>
    </recommendedName>
</protein>
<dbReference type="EMBL" id="ASHX02000001">
    <property type="protein sequence ID" value="OEJ93649.1"/>
    <property type="molecule type" value="Genomic_DNA"/>
</dbReference>
<dbReference type="STRING" id="1306406.J116_003370"/>
<reference evidence="9 10" key="1">
    <citation type="journal article" date="2013" name="Genome Announc.">
        <title>Genome Sequence of Streptomyces violaceusniger Strain SPC6, a Halotolerant Streptomycete That Exhibits Rapid Growth and Development.</title>
        <authorList>
            <person name="Chen X."/>
            <person name="Zhang B."/>
            <person name="Zhang W."/>
            <person name="Wu X."/>
            <person name="Zhang M."/>
            <person name="Chen T."/>
            <person name="Liu G."/>
            <person name="Dyson P."/>
        </authorList>
    </citation>
    <scope>NUCLEOTIDE SEQUENCE [LARGE SCALE GENOMIC DNA]</scope>
    <source>
        <strain evidence="9 10">SPC6</strain>
    </source>
</reference>
<keyword evidence="3 7" id="KW-1003">Cell membrane</keyword>
<dbReference type="AlphaFoldDB" id="A0A1D3DMW1"/>
<evidence type="ECO:0000256" key="4">
    <source>
        <dbReference type="ARBA" id="ARBA00022692"/>
    </source>
</evidence>
<keyword evidence="6 7" id="KW-0472">Membrane</keyword>
<dbReference type="PANTHER" id="PTHR30353:SF0">
    <property type="entry name" value="TRANSMEMBRANE PROTEIN"/>
    <property type="match status" value="1"/>
</dbReference>
<keyword evidence="5 7" id="KW-1133">Transmembrane helix</keyword>
<evidence type="ECO:0000256" key="6">
    <source>
        <dbReference type="ARBA" id="ARBA00023136"/>
    </source>
</evidence>
<comment type="subcellular location">
    <subcellularLocation>
        <location evidence="1 7">Cell membrane</location>
        <topology evidence="1 7">Multi-pass membrane protein</topology>
    </subcellularLocation>
</comment>
<feature type="transmembrane region" description="Helical" evidence="7">
    <location>
        <begin position="157"/>
        <end position="176"/>
    </location>
</feature>
<gene>
    <name evidence="9" type="ORF">J116_003370</name>
</gene>
<accession>A0A1D3DMW1</accession>
<proteinExistence type="inferred from homology"/>
<name>A0A1D3DMW1_9ACTN</name>
<sequence length="189" mass="19715">MDCSYWFYVLLALAIAPPLVPNSALLAGAGALAAAGGLSLPLLVLIPLASAVLGDLVVFSVGRRSRGRALEWLSRNARRRWMLEWVSGRIHRYGIPAVIAVRFVPTGRGVGGLTAGVVGFPLRGYLVGAGIAETLFVSYTVGLGYLGGQLVAGFGPAPLLVGPAVSLLVASVALGVQRWSGRRLDRAAR</sequence>
<evidence type="ECO:0000256" key="3">
    <source>
        <dbReference type="ARBA" id="ARBA00022475"/>
    </source>
</evidence>
<evidence type="ECO:0000313" key="9">
    <source>
        <dbReference type="EMBL" id="OEJ93649.1"/>
    </source>
</evidence>
<dbReference type="PANTHER" id="PTHR30353">
    <property type="entry name" value="INNER MEMBRANE PROTEIN DEDA-RELATED"/>
    <property type="match status" value="1"/>
</dbReference>
<dbReference type="GO" id="GO:0005886">
    <property type="term" value="C:plasma membrane"/>
    <property type="evidence" value="ECO:0007669"/>
    <property type="project" value="UniProtKB-SubCell"/>
</dbReference>
<evidence type="ECO:0000256" key="5">
    <source>
        <dbReference type="ARBA" id="ARBA00022989"/>
    </source>
</evidence>